<accession>A0ABD3SMG1</accession>
<name>A0ABD3SMG1_9LAMI</name>
<evidence type="ECO:0000313" key="2">
    <source>
        <dbReference type="Proteomes" id="UP001634393"/>
    </source>
</evidence>
<reference evidence="1 2" key="1">
    <citation type="submission" date="2024-12" db="EMBL/GenBank/DDBJ databases">
        <title>The unique morphological basis and parallel evolutionary history of personate flowers in Penstemon.</title>
        <authorList>
            <person name="Depatie T.H."/>
            <person name="Wessinger C.A."/>
        </authorList>
    </citation>
    <scope>NUCLEOTIDE SEQUENCE [LARGE SCALE GENOMIC DNA]</scope>
    <source>
        <strain evidence="1">WTNN_2</strain>
        <tissue evidence="1">Leaf</tissue>
    </source>
</reference>
<dbReference type="AlphaFoldDB" id="A0ABD3SMG1"/>
<sequence length="57" mass="6535">MIGFTSKEKEVMCMMDHEGMEYIPCDLVEILSRLLVKELETCGAFANYSVGKLKSWE</sequence>
<dbReference type="Proteomes" id="UP001634393">
    <property type="component" value="Unassembled WGS sequence"/>
</dbReference>
<comment type="caution">
    <text evidence="1">The sequence shown here is derived from an EMBL/GenBank/DDBJ whole genome shotgun (WGS) entry which is preliminary data.</text>
</comment>
<dbReference type="EMBL" id="JBJXBP010000006">
    <property type="protein sequence ID" value="KAL3825771.1"/>
    <property type="molecule type" value="Genomic_DNA"/>
</dbReference>
<protein>
    <submittedName>
        <fullName evidence="1">Uncharacterized protein</fullName>
    </submittedName>
</protein>
<gene>
    <name evidence="1" type="ORF">ACJIZ3_021800</name>
</gene>
<organism evidence="1 2">
    <name type="scientific">Penstemon smallii</name>
    <dbReference type="NCBI Taxonomy" id="265156"/>
    <lineage>
        <taxon>Eukaryota</taxon>
        <taxon>Viridiplantae</taxon>
        <taxon>Streptophyta</taxon>
        <taxon>Embryophyta</taxon>
        <taxon>Tracheophyta</taxon>
        <taxon>Spermatophyta</taxon>
        <taxon>Magnoliopsida</taxon>
        <taxon>eudicotyledons</taxon>
        <taxon>Gunneridae</taxon>
        <taxon>Pentapetalae</taxon>
        <taxon>asterids</taxon>
        <taxon>lamiids</taxon>
        <taxon>Lamiales</taxon>
        <taxon>Plantaginaceae</taxon>
        <taxon>Cheloneae</taxon>
        <taxon>Penstemon</taxon>
    </lineage>
</organism>
<proteinExistence type="predicted"/>
<evidence type="ECO:0000313" key="1">
    <source>
        <dbReference type="EMBL" id="KAL3825771.1"/>
    </source>
</evidence>
<keyword evidence="2" id="KW-1185">Reference proteome</keyword>